<evidence type="ECO:0000313" key="1">
    <source>
        <dbReference type="EMBL" id="CAB4138376.1"/>
    </source>
</evidence>
<protein>
    <submittedName>
        <fullName evidence="1">Uncharacterized protein</fullName>
    </submittedName>
</protein>
<reference evidence="1" key="1">
    <citation type="submission" date="2020-04" db="EMBL/GenBank/DDBJ databases">
        <authorList>
            <person name="Chiriac C."/>
            <person name="Salcher M."/>
            <person name="Ghai R."/>
            <person name="Kavagutti S V."/>
        </authorList>
    </citation>
    <scope>NUCLEOTIDE SEQUENCE</scope>
</reference>
<organism evidence="1">
    <name type="scientific">uncultured Caudovirales phage</name>
    <dbReference type="NCBI Taxonomy" id="2100421"/>
    <lineage>
        <taxon>Viruses</taxon>
        <taxon>Duplodnaviria</taxon>
        <taxon>Heunggongvirae</taxon>
        <taxon>Uroviricota</taxon>
        <taxon>Caudoviricetes</taxon>
        <taxon>Peduoviridae</taxon>
        <taxon>Maltschvirus</taxon>
        <taxon>Maltschvirus maltsch</taxon>
    </lineage>
</organism>
<gene>
    <name evidence="1" type="ORF">UFOVP331_11</name>
</gene>
<sequence>MAIQVTGLFINPQSSLIYNSPTLTLVPHLMNPGLISLDVMINGRDCIGYNNINRNILEYGDILDPYDNLIEALKKYVIQDLQNVGINQNSTFE</sequence>
<dbReference type="EMBL" id="LR796345">
    <property type="protein sequence ID" value="CAB4138376.1"/>
    <property type="molecule type" value="Genomic_DNA"/>
</dbReference>
<proteinExistence type="predicted"/>
<accession>A0A6J5LZU4</accession>
<name>A0A6J5LZU4_9CAUD</name>